<evidence type="ECO:0000256" key="2">
    <source>
        <dbReference type="ARBA" id="ARBA00022692"/>
    </source>
</evidence>
<dbReference type="GeneID" id="89929164"/>
<dbReference type="Proteomes" id="UP001337655">
    <property type="component" value="Unassembled WGS sequence"/>
</dbReference>
<keyword evidence="3 5" id="KW-1133">Transmembrane helix</keyword>
<dbReference type="PANTHER" id="PTHR31465">
    <property type="entry name" value="PROTEIN RTA1-RELATED"/>
    <property type="match status" value="1"/>
</dbReference>
<name>A0AAV9P376_9PEZI</name>
<evidence type="ECO:0000256" key="5">
    <source>
        <dbReference type="SAM" id="Phobius"/>
    </source>
</evidence>
<evidence type="ECO:0000313" key="7">
    <source>
        <dbReference type="Proteomes" id="UP001337655"/>
    </source>
</evidence>
<dbReference type="EMBL" id="JAVRRT010000012">
    <property type="protein sequence ID" value="KAK5167099.1"/>
    <property type="molecule type" value="Genomic_DNA"/>
</dbReference>
<organism evidence="6 7">
    <name type="scientific">Saxophila tyrrhenica</name>
    <dbReference type="NCBI Taxonomy" id="1690608"/>
    <lineage>
        <taxon>Eukaryota</taxon>
        <taxon>Fungi</taxon>
        <taxon>Dikarya</taxon>
        <taxon>Ascomycota</taxon>
        <taxon>Pezizomycotina</taxon>
        <taxon>Dothideomycetes</taxon>
        <taxon>Dothideomycetidae</taxon>
        <taxon>Mycosphaerellales</taxon>
        <taxon>Extremaceae</taxon>
        <taxon>Saxophila</taxon>
    </lineage>
</organism>
<evidence type="ECO:0000256" key="3">
    <source>
        <dbReference type="ARBA" id="ARBA00022989"/>
    </source>
</evidence>
<evidence type="ECO:0008006" key="8">
    <source>
        <dbReference type="Google" id="ProtNLM"/>
    </source>
</evidence>
<accession>A0AAV9P376</accession>
<comment type="subcellular location">
    <subcellularLocation>
        <location evidence="1">Membrane</location>
        <topology evidence="1">Multi-pass membrane protein</topology>
    </subcellularLocation>
</comment>
<reference evidence="6 7" key="1">
    <citation type="submission" date="2023-08" db="EMBL/GenBank/DDBJ databases">
        <title>Black Yeasts Isolated from many extreme environments.</title>
        <authorList>
            <person name="Coleine C."/>
            <person name="Stajich J.E."/>
            <person name="Selbmann L."/>
        </authorList>
    </citation>
    <scope>NUCLEOTIDE SEQUENCE [LARGE SCALE GENOMIC DNA]</scope>
    <source>
        <strain evidence="6 7">CCFEE 5935</strain>
    </source>
</reference>
<feature type="transmembrane region" description="Helical" evidence="5">
    <location>
        <begin position="141"/>
        <end position="165"/>
    </location>
</feature>
<keyword evidence="4 5" id="KW-0472">Membrane</keyword>
<feature type="transmembrane region" description="Helical" evidence="5">
    <location>
        <begin position="37"/>
        <end position="56"/>
    </location>
</feature>
<dbReference type="GO" id="GO:0005886">
    <property type="term" value="C:plasma membrane"/>
    <property type="evidence" value="ECO:0007669"/>
    <property type="project" value="TreeGrafter"/>
</dbReference>
<comment type="caution">
    <text evidence="6">The sequence shown here is derived from an EMBL/GenBank/DDBJ whole genome shotgun (WGS) entry which is preliminary data.</text>
</comment>
<proteinExistence type="predicted"/>
<protein>
    <recommendedName>
        <fullName evidence="8">Sphingoid long-chain base transporter RSB1</fullName>
    </recommendedName>
</protein>
<sequence>MDVSGYAHLLPRLDPNANCTLSTCPVEASVYGYRPHLSATLVFLILFALSTLASLYQGARLRHTWFFTAAMLLGSLSETIGYIAKILLYLDPFSDTGFKMSVVMLTFAPAFYAAGIYYCLKHICLTFGSSFSRLQPRFYTWIFISCDCFSIMLQAVGGGIASAGADVAMVDIGTDVMIAGLSTQVVTMFCFGVLAADYGLAAYRNRDNLNPATASFRKTRQFQLFVLALWVAYFGILIRCCYRVAELVGGWRENPILRDEGLFIALDSVPCALAALVLNIWHPGFCFPRETQKGVALSESETSSTEEARIGEKV</sequence>
<feature type="transmembrane region" description="Helical" evidence="5">
    <location>
        <begin position="102"/>
        <end position="120"/>
    </location>
</feature>
<evidence type="ECO:0000256" key="4">
    <source>
        <dbReference type="ARBA" id="ARBA00023136"/>
    </source>
</evidence>
<evidence type="ECO:0000313" key="6">
    <source>
        <dbReference type="EMBL" id="KAK5167099.1"/>
    </source>
</evidence>
<feature type="transmembrane region" description="Helical" evidence="5">
    <location>
        <begin position="261"/>
        <end position="281"/>
    </location>
</feature>
<dbReference type="GO" id="GO:0000324">
    <property type="term" value="C:fungal-type vacuole"/>
    <property type="evidence" value="ECO:0007669"/>
    <property type="project" value="TreeGrafter"/>
</dbReference>
<dbReference type="RefSeq" id="XP_064656907.1">
    <property type="nucleotide sequence ID" value="XM_064805065.1"/>
</dbReference>
<dbReference type="PANTHER" id="PTHR31465:SF8">
    <property type="entry name" value="DOMAIN PROTEIN, PUTATIVE (AFU_ORTHOLOGUE AFUA_6G14140)-RELATED"/>
    <property type="match status" value="1"/>
</dbReference>
<gene>
    <name evidence="6" type="ORF">LTR77_007829</name>
</gene>
<dbReference type="AlphaFoldDB" id="A0AAV9P376"/>
<dbReference type="InterPro" id="IPR007568">
    <property type="entry name" value="RTA1"/>
</dbReference>
<keyword evidence="7" id="KW-1185">Reference proteome</keyword>
<evidence type="ECO:0000256" key="1">
    <source>
        <dbReference type="ARBA" id="ARBA00004141"/>
    </source>
</evidence>
<feature type="transmembrane region" description="Helical" evidence="5">
    <location>
        <begin position="65"/>
        <end position="90"/>
    </location>
</feature>
<dbReference type="Pfam" id="PF04479">
    <property type="entry name" value="RTA1"/>
    <property type="match status" value="1"/>
</dbReference>
<feature type="transmembrane region" description="Helical" evidence="5">
    <location>
        <begin position="185"/>
        <end position="203"/>
    </location>
</feature>
<feature type="transmembrane region" description="Helical" evidence="5">
    <location>
        <begin position="224"/>
        <end position="245"/>
    </location>
</feature>
<keyword evidence="2 5" id="KW-0812">Transmembrane</keyword>